<evidence type="ECO:0000256" key="1">
    <source>
        <dbReference type="ARBA" id="ARBA00010641"/>
    </source>
</evidence>
<dbReference type="InterPro" id="IPR014284">
    <property type="entry name" value="RNA_pol_sigma-70_dom"/>
</dbReference>
<reference evidence="7 8" key="1">
    <citation type="submission" date="2020-08" db="EMBL/GenBank/DDBJ databases">
        <title>Genomic Encyclopedia of Type Strains, Phase IV (KMG-IV): sequencing the most valuable type-strain genomes for metagenomic binning, comparative biology and taxonomic classification.</title>
        <authorList>
            <person name="Goeker M."/>
        </authorList>
    </citation>
    <scope>NUCLEOTIDE SEQUENCE [LARGE SCALE GENOMIC DNA]</scope>
    <source>
        <strain evidence="7 8">DSM 11099</strain>
    </source>
</reference>
<accession>A0A7W9S4S2</accession>
<evidence type="ECO:0000259" key="6">
    <source>
        <dbReference type="Pfam" id="PF08281"/>
    </source>
</evidence>
<dbReference type="PANTHER" id="PTHR43133:SF63">
    <property type="entry name" value="RNA POLYMERASE SIGMA FACTOR FECI-RELATED"/>
    <property type="match status" value="1"/>
</dbReference>
<evidence type="ECO:0000259" key="5">
    <source>
        <dbReference type="Pfam" id="PF04542"/>
    </source>
</evidence>
<feature type="domain" description="RNA polymerase sigma-70 region 2" evidence="5">
    <location>
        <begin position="11"/>
        <end position="73"/>
    </location>
</feature>
<dbReference type="GO" id="GO:0016987">
    <property type="term" value="F:sigma factor activity"/>
    <property type="evidence" value="ECO:0007669"/>
    <property type="project" value="UniProtKB-KW"/>
</dbReference>
<dbReference type="SUPFAM" id="SSF88946">
    <property type="entry name" value="Sigma2 domain of RNA polymerase sigma factors"/>
    <property type="match status" value="1"/>
</dbReference>
<dbReference type="InterPro" id="IPR013325">
    <property type="entry name" value="RNA_pol_sigma_r2"/>
</dbReference>
<keyword evidence="4" id="KW-0804">Transcription</keyword>
<dbReference type="AlphaFoldDB" id="A0A7W9S4S2"/>
<name>A0A7W9S4S2_9HYPH</name>
<dbReference type="GO" id="GO:0006352">
    <property type="term" value="P:DNA-templated transcription initiation"/>
    <property type="evidence" value="ECO:0007669"/>
    <property type="project" value="InterPro"/>
</dbReference>
<evidence type="ECO:0000256" key="3">
    <source>
        <dbReference type="ARBA" id="ARBA00023082"/>
    </source>
</evidence>
<dbReference type="Gene3D" id="1.10.1740.10">
    <property type="match status" value="1"/>
</dbReference>
<keyword evidence="3" id="KW-0731">Sigma factor</keyword>
<comment type="similarity">
    <text evidence="1">Belongs to the sigma-70 factor family. ECF subfamily.</text>
</comment>
<proteinExistence type="inferred from homology"/>
<sequence length="171" mass="19461">MTTTLADIFLSNRKSIMWSVLRIVRDPQTAEDVAQETYVRARKAVEHGPIDHIEAFLFQTARNIALNHLRHQRTRGAVECDDLPAADVGNIASDTPSQEADLIHRQRLRHLHEAVAKLPQRARTVWVLSRIEKWSYPRIAEHLGVSPNTVFNDLKLAHAHCVEALAKIDRN</sequence>
<organism evidence="7 8">
    <name type="scientific">Aquamicrobium lusatiense</name>
    <dbReference type="NCBI Taxonomy" id="89772"/>
    <lineage>
        <taxon>Bacteria</taxon>
        <taxon>Pseudomonadati</taxon>
        <taxon>Pseudomonadota</taxon>
        <taxon>Alphaproteobacteria</taxon>
        <taxon>Hyphomicrobiales</taxon>
        <taxon>Phyllobacteriaceae</taxon>
        <taxon>Aquamicrobium</taxon>
    </lineage>
</organism>
<feature type="domain" description="RNA polymerase sigma factor 70 region 4 type 2" evidence="6">
    <location>
        <begin position="111"/>
        <end position="161"/>
    </location>
</feature>
<dbReference type="NCBIfam" id="TIGR02937">
    <property type="entry name" value="sigma70-ECF"/>
    <property type="match status" value="1"/>
</dbReference>
<protein>
    <submittedName>
        <fullName evidence="7">RNA polymerase sigma factor (Sigma-70 family)</fullName>
    </submittedName>
</protein>
<dbReference type="InterPro" id="IPR013249">
    <property type="entry name" value="RNA_pol_sigma70_r4_t2"/>
</dbReference>
<evidence type="ECO:0000256" key="4">
    <source>
        <dbReference type="ARBA" id="ARBA00023163"/>
    </source>
</evidence>
<dbReference type="RefSeq" id="WP_183832297.1">
    <property type="nucleotide sequence ID" value="NZ_JACHEU010000004.1"/>
</dbReference>
<dbReference type="InterPro" id="IPR007627">
    <property type="entry name" value="RNA_pol_sigma70_r2"/>
</dbReference>
<gene>
    <name evidence="7" type="ORF">HNR59_003505</name>
</gene>
<dbReference type="PANTHER" id="PTHR43133">
    <property type="entry name" value="RNA POLYMERASE ECF-TYPE SIGMA FACTO"/>
    <property type="match status" value="1"/>
</dbReference>
<dbReference type="Proteomes" id="UP000533306">
    <property type="component" value="Unassembled WGS sequence"/>
</dbReference>
<evidence type="ECO:0000313" key="8">
    <source>
        <dbReference type="Proteomes" id="UP000533306"/>
    </source>
</evidence>
<evidence type="ECO:0000313" key="7">
    <source>
        <dbReference type="EMBL" id="MBB6014111.1"/>
    </source>
</evidence>
<keyword evidence="8" id="KW-1185">Reference proteome</keyword>
<dbReference type="Gene3D" id="1.10.10.10">
    <property type="entry name" value="Winged helix-like DNA-binding domain superfamily/Winged helix DNA-binding domain"/>
    <property type="match status" value="1"/>
</dbReference>
<dbReference type="InterPro" id="IPR036388">
    <property type="entry name" value="WH-like_DNA-bd_sf"/>
</dbReference>
<dbReference type="InterPro" id="IPR039425">
    <property type="entry name" value="RNA_pol_sigma-70-like"/>
</dbReference>
<dbReference type="InterPro" id="IPR013324">
    <property type="entry name" value="RNA_pol_sigma_r3/r4-like"/>
</dbReference>
<dbReference type="EMBL" id="JACHEU010000004">
    <property type="protein sequence ID" value="MBB6014111.1"/>
    <property type="molecule type" value="Genomic_DNA"/>
</dbReference>
<keyword evidence="2" id="KW-0805">Transcription regulation</keyword>
<dbReference type="Pfam" id="PF04542">
    <property type="entry name" value="Sigma70_r2"/>
    <property type="match status" value="1"/>
</dbReference>
<comment type="caution">
    <text evidence="7">The sequence shown here is derived from an EMBL/GenBank/DDBJ whole genome shotgun (WGS) entry which is preliminary data.</text>
</comment>
<evidence type="ECO:0000256" key="2">
    <source>
        <dbReference type="ARBA" id="ARBA00023015"/>
    </source>
</evidence>
<dbReference type="GO" id="GO:0003677">
    <property type="term" value="F:DNA binding"/>
    <property type="evidence" value="ECO:0007669"/>
    <property type="project" value="InterPro"/>
</dbReference>
<dbReference type="Pfam" id="PF08281">
    <property type="entry name" value="Sigma70_r4_2"/>
    <property type="match status" value="1"/>
</dbReference>
<dbReference type="SUPFAM" id="SSF88659">
    <property type="entry name" value="Sigma3 and sigma4 domains of RNA polymerase sigma factors"/>
    <property type="match status" value="1"/>
</dbReference>